<gene>
    <name evidence="2" type="ORF">LBBP_02019</name>
</gene>
<keyword evidence="1" id="KW-0812">Transmembrane</keyword>
<dbReference type="EMBL" id="CP012029">
    <property type="protein sequence ID" value="ALO26288.1"/>
    <property type="molecule type" value="Genomic_DNA"/>
</dbReference>
<sequence>MEVVKNRTVKDGNDPETVDPLLSFIAAFIIVWKRVYIKNMKS</sequence>
<dbReference type="Proteomes" id="UP000058857">
    <property type="component" value="Chromosome 1"/>
</dbReference>
<reference evidence="2 3" key="1">
    <citation type="journal article" date="2015" name="PLoS Negl. Trop. Dis.">
        <title>Distribution of Plasmids in Distinct Leptospira Pathogenic Species.</title>
        <authorList>
            <person name="Wang Y."/>
            <person name="Zhuang X."/>
            <person name="Zhong Y."/>
            <person name="Zhang C."/>
            <person name="Zhang Y."/>
            <person name="Zeng L."/>
            <person name="Zhu Y."/>
            <person name="He P."/>
            <person name="Dong K."/>
            <person name="Pal U."/>
            <person name="Guo X."/>
            <person name="Qin J."/>
        </authorList>
    </citation>
    <scope>NUCLEOTIDE SEQUENCE [LARGE SCALE GENOMIC DNA]</scope>
    <source>
        <strain evidence="2 3">56604</strain>
    </source>
</reference>
<keyword evidence="1" id="KW-0472">Membrane</keyword>
<keyword evidence="1" id="KW-1133">Transmembrane helix</keyword>
<protein>
    <submittedName>
        <fullName evidence="2">Uncharacterized protein</fullName>
    </submittedName>
</protein>
<organism evidence="2">
    <name type="scientific">Leptospira borgpetersenii serovar Ballum</name>
    <dbReference type="NCBI Taxonomy" id="280505"/>
    <lineage>
        <taxon>Bacteria</taxon>
        <taxon>Pseudomonadati</taxon>
        <taxon>Spirochaetota</taxon>
        <taxon>Spirochaetia</taxon>
        <taxon>Leptospirales</taxon>
        <taxon>Leptospiraceae</taxon>
        <taxon>Leptospira</taxon>
    </lineage>
</organism>
<name>A0A0S2IRL4_LEPBO</name>
<feature type="transmembrane region" description="Helical" evidence="1">
    <location>
        <begin position="20"/>
        <end position="37"/>
    </location>
</feature>
<accession>A0A0S2IRL4</accession>
<dbReference type="PATRIC" id="fig|280505.15.peg.1978"/>
<evidence type="ECO:0000313" key="2">
    <source>
        <dbReference type="EMBL" id="ALO26288.1"/>
    </source>
</evidence>
<evidence type="ECO:0000256" key="1">
    <source>
        <dbReference type="SAM" id="Phobius"/>
    </source>
</evidence>
<proteinExistence type="predicted"/>
<evidence type="ECO:0000313" key="3">
    <source>
        <dbReference type="Proteomes" id="UP000058857"/>
    </source>
</evidence>
<dbReference type="AlphaFoldDB" id="A0A0S2IRL4"/>